<comment type="similarity">
    <text evidence="8">Belongs to the FliO/MopB family.</text>
</comment>
<dbReference type="RefSeq" id="WP_190235006.1">
    <property type="nucleotide sequence ID" value="NZ_SSOA01000001.1"/>
</dbReference>
<dbReference type="InterPro" id="IPR052205">
    <property type="entry name" value="FliO/MopB"/>
</dbReference>
<reference evidence="11 12" key="1">
    <citation type="submission" date="2019-04" db="EMBL/GenBank/DDBJ databases">
        <title>Rhizobium terrae sp. nov., isolated from a paddy soil.</title>
        <authorList>
            <person name="Lin S.-Y."/>
            <person name="Hameed A."/>
            <person name="Huang H.-I."/>
            <person name="Young C.-C."/>
        </authorList>
    </citation>
    <scope>NUCLEOTIDE SEQUENCE [LARGE SCALE GENOMIC DNA]</scope>
    <source>
        <strain evidence="11 12">CC-HIH110</strain>
    </source>
</reference>
<proteinExistence type="inferred from homology"/>
<keyword evidence="5 10" id="KW-1133">Transmembrane helix</keyword>
<organism evidence="11 12">
    <name type="scientific">Allorhizobium terrae</name>
    <dbReference type="NCBI Taxonomy" id="1848972"/>
    <lineage>
        <taxon>Bacteria</taxon>
        <taxon>Pseudomonadati</taxon>
        <taxon>Pseudomonadota</taxon>
        <taxon>Alphaproteobacteria</taxon>
        <taxon>Hyphomicrobiales</taxon>
        <taxon>Rhizobiaceae</taxon>
        <taxon>Rhizobium/Agrobacterium group</taxon>
        <taxon>Allorhizobium</taxon>
    </lineage>
</organism>
<evidence type="ECO:0000256" key="6">
    <source>
        <dbReference type="ARBA" id="ARBA00023136"/>
    </source>
</evidence>
<feature type="region of interest" description="Disordered" evidence="9">
    <location>
        <begin position="132"/>
        <end position="277"/>
    </location>
</feature>
<dbReference type="EMBL" id="SSOA01000001">
    <property type="protein sequence ID" value="THF54130.1"/>
    <property type="molecule type" value="Genomic_DNA"/>
</dbReference>
<evidence type="ECO:0000256" key="2">
    <source>
        <dbReference type="ARBA" id="ARBA00004236"/>
    </source>
</evidence>
<feature type="region of interest" description="Disordered" evidence="9">
    <location>
        <begin position="302"/>
        <end position="327"/>
    </location>
</feature>
<dbReference type="GO" id="GO:0005886">
    <property type="term" value="C:plasma membrane"/>
    <property type="evidence" value="ECO:0007669"/>
    <property type="project" value="UniProtKB-SubCell"/>
</dbReference>
<comment type="caution">
    <text evidence="11">The sequence shown here is derived from an EMBL/GenBank/DDBJ whole genome shotgun (WGS) entry which is preliminary data.</text>
</comment>
<feature type="region of interest" description="Disordered" evidence="9">
    <location>
        <begin position="339"/>
        <end position="393"/>
    </location>
</feature>
<evidence type="ECO:0008006" key="13">
    <source>
        <dbReference type="Google" id="ProtNLM"/>
    </source>
</evidence>
<gene>
    <name evidence="11" type="ORF">E6C51_03310</name>
</gene>
<dbReference type="PANTHER" id="PTHR38766">
    <property type="entry name" value="FLAGELLAR PROTEIN FLIO"/>
    <property type="match status" value="1"/>
</dbReference>
<keyword evidence="6 10" id="KW-0472">Membrane</keyword>
<feature type="compositionally biased region" description="Basic and acidic residues" evidence="9">
    <location>
        <begin position="132"/>
        <end position="153"/>
    </location>
</feature>
<evidence type="ECO:0000256" key="7">
    <source>
        <dbReference type="ARBA" id="ARBA00023143"/>
    </source>
</evidence>
<keyword evidence="12" id="KW-1185">Reference proteome</keyword>
<accession>A0A4S4A6C7</accession>
<dbReference type="GO" id="GO:0009425">
    <property type="term" value="C:bacterial-type flagellum basal body"/>
    <property type="evidence" value="ECO:0007669"/>
    <property type="project" value="UniProtKB-SubCell"/>
</dbReference>
<evidence type="ECO:0000256" key="4">
    <source>
        <dbReference type="ARBA" id="ARBA00022692"/>
    </source>
</evidence>
<comment type="subcellular location">
    <subcellularLocation>
        <location evidence="1">Bacterial flagellum basal body</location>
    </subcellularLocation>
    <subcellularLocation>
        <location evidence="2">Cell membrane</location>
    </subcellularLocation>
</comment>
<keyword evidence="7" id="KW-0975">Bacterial flagellum</keyword>
<evidence type="ECO:0000256" key="8">
    <source>
        <dbReference type="ARBA" id="ARBA00037937"/>
    </source>
</evidence>
<keyword evidence="3" id="KW-1003">Cell membrane</keyword>
<dbReference type="Proteomes" id="UP000310754">
    <property type="component" value="Unassembled WGS sequence"/>
</dbReference>
<keyword evidence="4 10" id="KW-0812">Transmembrane</keyword>
<dbReference type="AlphaFoldDB" id="A0A4S4A6C7"/>
<feature type="transmembrane region" description="Helical" evidence="10">
    <location>
        <begin position="13"/>
        <end position="34"/>
    </location>
</feature>
<dbReference type="GO" id="GO:0044781">
    <property type="term" value="P:bacterial-type flagellum organization"/>
    <property type="evidence" value="ECO:0007669"/>
    <property type="project" value="InterPro"/>
</dbReference>
<evidence type="ECO:0000256" key="9">
    <source>
        <dbReference type="SAM" id="MobiDB-lite"/>
    </source>
</evidence>
<protein>
    <recommendedName>
        <fullName evidence="13">Flagellar biosynthesis protein FliO</fullName>
    </recommendedName>
</protein>
<sequence>MIDEILNAYGARFVIAIGGVALALVVLVAVLWIIRNKAPSPFVRGGRSRQPRLQVLDAAAVDARRRLVLVRRDNIEHLILIGGPSDIVIESGIGEPKTYLAGELAANAALSEQQAPETRIAQHDKAALHMPERALPREEPAPRPERPQQKEARPQPPREMPPKAEPVELVMPSAPPAVERAKRPEPPIIKPARPPEAAPEMSRPQMRPSAPAAPSANTQPAPRPPAGPETPIAPSKIEPSAPMPPKPAETAKEDVPRVELAPATPQTPPEVRAEDAGLALETARARVLAQKVEAPKVEPFAADRIKPPVEDFDISAPSEPTPRIDPDMESIKSEFEKILDSDVVSEPPQRPRPTVEPPVTHSIPVHAIPVTNSPQMVPSVDANQPAHGKEGNLQDEIARIFGEMGEPRKN</sequence>
<name>A0A4S4A6C7_9HYPH</name>
<evidence type="ECO:0000256" key="1">
    <source>
        <dbReference type="ARBA" id="ARBA00004117"/>
    </source>
</evidence>
<dbReference type="Pfam" id="PF04347">
    <property type="entry name" value="FliO"/>
    <property type="match status" value="1"/>
</dbReference>
<evidence type="ECO:0000256" key="10">
    <source>
        <dbReference type="SAM" id="Phobius"/>
    </source>
</evidence>
<evidence type="ECO:0000313" key="11">
    <source>
        <dbReference type="EMBL" id="THF54130.1"/>
    </source>
</evidence>
<dbReference type="InterPro" id="IPR022781">
    <property type="entry name" value="Flagellar_biosynth_FliO"/>
</dbReference>
<feature type="compositionally biased region" description="Pro residues" evidence="9">
    <location>
        <begin position="186"/>
        <end position="197"/>
    </location>
</feature>
<evidence type="ECO:0000256" key="5">
    <source>
        <dbReference type="ARBA" id="ARBA00022989"/>
    </source>
</evidence>
<evidence type="ECO:0000256" key="3">
    <source>
        <dbReference type="ARBA" id="ARBA00022475"/>
    </source>
</evidence>
<evidence type="ECO:0000313" key="12">
    <source>
        <dbReference type="Proteomes" id="UP000310754"/>
    </source>
</evidence>
<dbReference type="PANTHER" id="PTHR38766:SF1">
    <property type="entry name" value="FLAGELLAR PROTEIN FLIO"/>
    <property type="match status" value="1"/>
</dbReference>